<dbReference type="AlphaFoldDB" id="A0A8J2N643"/>
<sequence>MDAPVMSHPMLPTKLRSYIETQLYQDLTQSALLQHWMKRIGSDIPLGSAAAVAALQDAVIVALDAEWFEHDDQFITELGVSIIDPRFISQPIPSSPWNILSSIEIHHVRIKAHAHFTNKDLCKGYPEAFQFGNTTFISVDEATTMLRRVFTPQDEYGNPRPVIFMGHAVDNDYEIIKSCFGLDLEQLGTIVATIDTQVLAVEHELVKPSRKMRLSNLLAKYNIEEQYLHNAGNDIVCTMIAAFLMLCPTPENKLLTNRLRYADLKAQLRAAGQIAINEKRSYGVKRFCEKCDSNNHTAPFCPVRVWRCEHCMKNPLTRDAAFTHSSEKCVNTVKQAALLKARSSMGYGSGGTKRSSSPPNAYAVPCEHCIESRDPKRYKNENAYSHRTGECSWPK</sequence>
<organism evidence="2 3">
    <name type="scientific">Alternaria atra</name>
    <dbReference type="NCBI Taxonomy" id="119953"/>
    <lineage>
        <taxon>Eukaryota</taxon>
        <taxon>Fungi</taxon>
        <taxon>Dikarya</taxon>
        <taxon>Ascomycota</taxon>
        <taxon>Pezizomycotina</taxon>
        <taxon>Dothideomycetes</taxon>
        <taxon>Pleosporomycetidae</taxon>
        <taxon>Pleosporales</taxon>
        <taxon>Pleosporineae</taxon>
        <taxon>Pleosporaceae</taxon>
        <taxon>Alternaria</taxon>
        <taxon>Alternaria sect. Ulocladioides</taxon>
    </lineage>
</organism>
<feature type="domain" description="Gfd2/YDR514C-like C-terminal" evidence="1">
    <location>
        <begin position="59"/>
        <end position="245"/>
    </location>
</feature>
<dbReference type="Gene3D" id="3.30.420.10">
    <property type="entry name" value="Ribonuclease H-like superfamily/Ribonuclease H"/>
    <property type="match status" value="1"/>
</dbReference>
<dbReference type="InterPro" id="IPR012337">
    <property type="entry name" value="RNaseH-like_sf"/>
</dbReference>
<dbReference type="EMBL" id="CAJRGZ010000019">
    <property type="protein sequence ID" value="CAG5158808.1"/>
    <property type="molecule type" value="Genomic_DNA"/>
</dbReference>
<dbReference type="InterPro" id="IPR036397">
    <property type="entry name" value="RNaseH_sf"/>
</dbReference>
<protein>
    <recommendedName>
        <fullName evidence="1">Gfd2/YDR514C-like C-terminal domain-containing protein</fullName>
    </recommendedName>
</protein>
<dbReference type="InterPro" id="IPR048519">
    <property type="entry name" value="Gfd2/YDR514C-like_C"/>
</dbReference>
<dbReference type="OrthoDB" id="5953249at2759"/>
<dbReference type="InterPro" id="IPR040151">
    <property type="entry name" value="Gfd2/YDR514C-like"/>
</dbReference>
<proteinExistence type="predicted"/>
<dbReference type="Pfam" id="PF21762">
    <property type="entry name" value="DEDDh_C"/>
    <property type="match status" value="1"/>
</dbReference>
<dbReference type="GeneID" id="67017024"/>
<accession>A0A8J2N643</accession>
<keyword evidence="3" id="KW-1185">Reference proteome</keyword>
<evidence type="ECO:0000259" key="1">
    <source>
        <dbReference type="Pfam" id="PF21762"/>
    </source>
</evidence>
<evidence type="ECO:0000313" key="3">
    <source>
        <dbReference type="Proteomes" id="UP000676310"/>
    </source>
</evidence>
<comment type="caution">
    <text evidence="2">The sequence shown here is derived from an EMBL/GenBank/DDBJ whole genome shotgun (WGS) entry which is preliminary data.</text>
</comment>
<evidence type="ECO:0000313" key="2">
    <source>
        <dbReference type="EMBL" id="CAG5158808.1"/>
    </source>
</evidence>
<dbReference type="PANTHER" id="PTHR28083:SF1">
    <property type="entry name" value="GOOD FOR FULL DBP5 ACTIVITY PROTEIN 2"/>
    <property type="match status" value="1"/>
</dbReference>
<dbReference type="GO" id="GO:0005634">
    <property type="term" value="C:nucleus"/>
    <property type="evidence" value="ECO:0007669"/>
    <property type="project" value="TreeGrafter"/>
</dbReference>
<gene>
    <name evidence="2" type="ORF">ALTATR162_LOCUS5265</name>
</gene>
<reference evidence="2" key="1">
    <citation type="submission" date="2021-05" db="EMBL/GenBank/DDBJ databases">
        <authorList>
            <person name="Stam R."/>
        </authorList>
    </citation>
    <scope>NUCLEOTIDE SEQUENCE</scope>
    <source>
        <strain evidence="2">CS162</strain>
    </source>
</reference>
<dbReference type="Proteomes" id="UP000676310">
    <property type="component" value="Unassembled WGS sequence"/>
</dbReference>
<dbReference type="SUPFAM" id="SSF53098">
    <property type="entry name" value="Ribonuclease H-like"/>
    <property type="match status" value="1"/>
</dbReference>
<dbReference type="RefSeq" id="XP_043168819.1">
    <property type="nucleotide sequence ID" value="XM_043312884.1"/>
</dbReference>
<dbReference type="PANTHER" id="PTHR28083">
    <property type="entry name" value="GOOD FOR FULL DBP5 ACTIVITY PROTEIN 2"/>
    <property type="match status" value="1"/>
</dbReference>
<name>A0A8J2N643_9PLEO</name>
<dbReference type="GO" id="GO:0003676">
    <property type="term" value="F:nucleic acid binding"/>
    <property type="evidence" value="ECO:0007669"/>
    <property type="project" value="InterPro"/>
</dbReference>